<comment type="subcellular location">
    <subcellularLocation>
        <location evidence="1">Endoplasmic reticulum</location>
    </subcellularLocation>
    <subcellularLocation>
        <location evidence="3">Golgi apparatus</location>
    </subcellularLocation>
    <subcellularLocation>
        <location evidence="2">Lysosome</location>
    </subcellularLocation>
    <subcellularLocation>
        <location evidence="4">Secreted</location>
    </subcellularLocation>
</comment>
<sequence length="516" mass="57498">MKFQPKNLLLKSLIVLALAPALSFAQNEASTIDAIRQKALEESKVMSYITELSQNVGARLTFTNRYQLAVDWAMKTLAGTGLQNVHTEYWEPSGRDWNLKKYTFTVVKPYPMFINSCPKGWSAGTQGLQSGDLVYLDARKPEDFEKYKGKLKGKIVLVSFASPFYMSFDPVATRYADSSLDQMAVIKAKTAEELDKEKTEEDELTKKYKPYFQLMTDRIDFCNKEGAIAVVESGYRPYGSVMSFSISHPGEVNDQFDFLTTGYRTGFPDGIPQITIAMEQYNTLVQMLKNNTSITAELNIEAELGTKPVKGMSVLGEIKGSKKPNEIVTIGAHLDSYQAGQGAADNGAGVAIMIEAMRILNSLGIQPERTIRIGLWGGEEQGYLGSTDYVKTHFTEGTEKHYVYFNLDNGAGLIRGIQLQNNSKAVDLMKEWFGKASLEGSNTVSVASAEYTDHVPFAEAGLPGFQFIQDHLDYYSTYHTQVDLMDRIPEDDMKKNAYLIAVLTWLAANHQGNFPQ</sequence>
<keyword evidence="6" id="KW-0964">Secreted</keyword>
<evidence type="ECO:0000256" key="8">
    <source>
        <dbReference type="ARBA" id="ARBA00022670"/>
    </source>
</evidence>
<feature type="domain" description="Peptidase M28" evidence="21">
    <location>
        <begin position="314"/>
        <end position="502"/>
    </location>
</feature>
<dbReference type="Pfam" id="PF04389">
    <property type="entry name" value="Peptidase_M28"/>
    <property type="match status" value="1"/>
</dbReference>
<keyword evidence="16" id="KW-0865">Zymogen</keyword>
<evidence type="ECO:0000256" key="15">
    <source>
        <dbReference type="ARBA" id="ARBA00023049"/>
    </source>
</evidence>
<accession>A0A644VPA3</accession>
<evidence type="ECO:0000256" key="14">
    <source>
        <dbReference type="ARBA" id="ARBA00023034"/>
    </source>
</evidence>
<proteinExistence type="predicted"/>
<reference evidence="22" key="1">
    <citation type="submission" date="2019-08" db="EMBL/GenBank/DDBJ databases">
        <authorList>
            <person name="Kucharzyk K."/>
            <person name="Murdoch R.W."/>
            <person name="Higgins S."/>
            <person name="Loffler F."/>
        </authorList>
    </citation>
    <scope>NUCLEOTIDE SEQUENCE</scope>
</reference>
<keyword evidence="14" id="KW-0333">Golgi apparatus</keyword>
<evidence type="ECO:0000256" key="7">
    <source>
        <dbReference type="ARBA" id="ARBA00022645"/>
    </source>
</evidence>
<keyword evidence="13" id="KW-0862">Zinc</keyword>
<dbReference type="GO" id="GO:0006508">
    <property type="term" value="P:proteolysis"/>
    <property type="evidence" value="ECO:0007669"/>
    <property type="project" value="UniProtKB-KW"/>
</dbReference>
<dbReference type="PANTHER" id="PTHR12053:SF3">
    <property type="entry name" value="CARBOXYPEPTIDASE Q"/>
    <property type="match status" value="1"/>
</dbReference>
<keyword evidence="9" id="KW-0479">Metal-binding</keyword>
<keyword evidence="12" id="KW-0256">Endoplasmic reticulum</keyword>
<dbReference type="SUPFAM" id="SSF53187">
    <property type="entry name" value="Zn-dependent exopeptidases"/>
    <property type="match status" value="1"/>
</dbReference>
<evidence type="ECO:0000256" key="20">
    <source>
        <dbReference type="ARBA" id="ARBA00033328"/>
    </source>
</evidence>
<evidence type="ECO:0000256" key="2">
    <source>
        <dbReference type="ARBA" id="ARBA00004371"/>
    </source>
</evidence>
<dbReference type="GO" id="GO:0005576">
    <property type="term" value="C:extracellular region"/>
    <property type="evidence" value="ECO:0007669"/>
    <property type="project" value="UniProtKB-SubCell"/>
</dbReference>
<evidence type="ECO:0000256" key="17">
    <source>
        <dbReference type="ARBA" id="ARBA00023180"/>
    </source>
</evidence>
<evidence type="ECO:0000256" key="10">
    <source>
        <dbReference type="ARBA" id="ARBA00022729"/>
    </source>
</evidence>
<evidence type="ECO:0000256" key="18">
    <source>
        <dbReference type="ARBA" id="ARBA00023228"/>
    </source>
</evidence>
<keyword evidence="7" id="KW-0121">Carboxypeptidase</keyword>
<comment type="subunit">
    <text evidence="19">Homodimer. The monomeric form is inactive while the homodimer is active.</text>
</comment>
<evidence type="ECO:0000256" key="13">
    <source>
        <dbReference type="ARBA" id="ARBA00022833"/>
    </source>
</evidence>
<keyword evidence="8" id="KW-0645">Protease</keyword>
<organism evidence="22">
    <name type="scientific">bioreactor metagenome</name>
    <dbReference type="NCBI Taxonomy" id="1076179"/>
    <lineage>
        <taxon>unclassified sequences</taxon>
        <taxon>metagenomes</taxon>
        <taxon>ecological metagenomes</taxon>
    </lineage>
</organism>
<dbReference type="GO" id="GO:0005794">
    <property type="term" value="C:Golgi apparatus"/>
    <property type="evidence" value="ECO:0007669"/>
    <property type="project" value="UniProtKB-SubCell"/>
</dbReference>
<name>A0A644VPA3_9ZZZZ</name>
<dbReference type="PANTHER" id="PTHR12053">
    <property type="entry name" value="PROTEASE FAMILY M28 PLASMA GLUTAMATE CARBOXYPEPTIDASE-RELATED"/>
    <property type="match status" value="1"/>
</dbReference>
<keyword evidence="17" id="KW-0325">Glycoprotein</keyword>
<dbReference type="EMBL" id="VSSQ01000383">
    <property type="protein sequence ID" value="MPL93175.1"/>
    <property type="molecule type" value="Genomic_DNA"/>
</dbReference>
<dbReference type="GO" id="GO:0046872">
    <property type="term" value="F:metal ion binding"/>
    <property type="evidence" value="ECO:0007669"/>
    <property type="project" value="UniProtKB-KW"/>
</dbReference>
<evidence type="ECO:0000259" key="21">
    <source>
        <dbReference type="Pfam" id="PF04389"/>
    </source>
</evidence>
<protein>
    <recommendedName>
        <fullName evidence="5">Carboxypeptidase Q</fullName>
    </recommendedName>
    <alternativeName>
        <fullName evidence="20">Plasma glutamate carboxypeptidase</fullName>
    </alternativeName>
</protein>
<dbReference type="GO" id="GO:0005783">
    <property type="term" value="C:endoplasmic reticulum"/>
    <property type="evidence" value="ECO:0007669"/>
    <property type="project" value="UniProtKB-SubCell"/>
</dbReference>
<evidence type="ECO:0000256" key="16">
    <source>
        <dbReference type="ARBA" id="ARBA00023145"/>
    </source>
</evidence>
<evidence type="ECO:0000256" key="3">
    <source>
        <dbReference type="ARBA" id="ARBA00004555"/>
    </source>
</evidence>
<dbReference type="GO" id="GO:0004180">
    <property type="term" value="F:carboxypeptidase activity"/>
    <property type="evidence" value="ECO:0007669"/>
    <property type="project" value="UniProtKB-KW"/>
</dbReference>
<keyword evidence="15" id="KW-0482">Metalloprotease</keyword>
<keyword evidence="10" id="KW-0732">Signal</keyword>
<dbReference type="InterPro" id="IPR007484">
    <property type="entry name" value="Peptidase_M28"/>
</dbReference>
<evidence type="ECO:0000256" key="4">
    <source>
        <dbReference type="ARBA" id="ARBA00004613"/>
    </source>
</evidence>
<dbReference type="AlphaFoldDB" id="A0A644VPA3"/>
<dbReference type="Gene3D" id="3.40.630.10">
    <property type="entry name" value="Zn peptidases"/>
    <property type="match status" value="2"/>
</dbReference>
<evidence type="ECO:0000256" key="9">
    <source>
        <dbReference type="ARBA" id="ARBA00022723"/>
    </source>
</evidence>
<evidence type="ECO:0000256" key="11">
    <source>
        <dbReference type="ARBA" id="ARBA00022801"/>
    </source>
</evidence>
<gene>
    <name evidence="22" type="ORF">SDC9_39301</name>
</gene>
<evidence type="ECO:0000313" key="22">
    <source>
        <dbReference type="EMBL" id="MPL93175.1"/>
    </source>
</evidence>
<keyword evidence="18" id="KW-0458">Lysosome</keyword>
<evidence type="ECO:0000256" key="12">
    <source>
        <dbReference type="ARBA" id="ARBA00022824"/>
    </source>
</evidence>
<comment type="caution">
    <text evidence="22">The sequence shown here is derived from an EMBL/GenBank/DDBJ whole genome shotgun (WGS) entry which is preliminary data.</text>
</comment>
<evidence type="ECO:0000256" key="1">
    <source>
        <dbReference type="ARBA" id="ARBA00004240"/>
    </source>
</evidence>
<keyword evidence="11" id="KW-0378">Hydrolase</keyword>
<dbReference type="GO" id="GO:0005764">
    <property type="term" value="C:lysosome"/>
    <property type="evidence" value="ECO:0007669"/>
    <property type="project" value="UniProtKB-SubCell"/>
</dbReference>
<dbReference type="InterPro" id="IPR039866">
    <property type="entry name" value="CPQ"/>
</dbReference>
<evidence type="ECO:0000256" key="19">
    <source>
        <dbReference type="ARBA" id="ARBA00025833"/>
    </source>
</evidence>
<dbReference type="GO" id="GO:0070573">
    <property type="term" value="F:metallodipeptidase activity"/>
    <property type="evidence" value="ECO:0007669"/>
    <property type="project" value="InterPro"/>
</dbReference>
<evidence type="ECO:0000256" key="6">
    <source>
        <dbReference type="ARBA" id="ARBA00022525"/>
    </source>
</evidence>
<evidence type="ECO:0000256" key="5">
    <source>
        <dbReference type="ARBA" id="ARBA00014116"/>
    </source>
</evidence>